<dbReference type="OrthoDB" id="10660054at2759"/>
<proteinExistence type="predicted"/>
<accession>A0A9W7X9P8</accession>
<dbReference type="Gene3D" id="4.10.60.10">
    <property type="entry name" value="Zinc finger, CCHC-type"/>
    <property type="match status" value="1"/>
</dbReference>
<dbReference type="PANTHER" id="PTHR33170:SF41">
    <property type="entry name" value="CCHC-TYPE DOMAIN-CONTAINING PROTEIN"/>
    <property type="match status" value="1"/>
</dbReference>
<sequence>MAPTRGADMVTGPNFDSAENKEIDTSMTQGAADESQERTKNKPYCFRCLTKGHTAVNCQANILCDICGSEDHVTKACLPYKNLKFTAIPSGYAVKGLGFYNIPYLGSKKGDTTSTLAEITVLDGSMSATDVESELRRLVPGDWDWKVVNKGTSFYATFPSTNELNRLVEWGPVVANRVGSGVSRKVDLKFTREHKIARIKVGCLDPDLIPEFLSMLIGEHVYDLQFRAEKNIDPDNPVPIDMDLDPQEENGNGNS</sequence>
<dbReference type="SUPFAM" id="SSF57756">
    <property type="entry name" value="Retrovirus zinc finger-like domains"/>
    <property type="match status" value="1"/>
</dbReference>
<keyword evidence="3" id="KW-1185">Reference proteome</keyword>
<evidence type="ECO:0000256" key="1">
    <source>
        <dbReference type="SAM" id="MobiDB-lite"/>
    </source>
</evidence>
<organism evidence="2 3">
    <name type="scientific">Paspalum vaginatum</name>
    <name type="common">seashore paspalum</name>
    <dbReference type="NCBI Taxonomy" id="158149"/>
    <lineage>
        <taxon>Eukaryota</taxon>
        <taxon>Viridiplantae</taxon>
        <taxon>Streptophyta</taxon>
        <taxon>Embryophyta</taxon>
        <taxon>Tracheophyta</taxon>
        <taxon>Spermatophyta</taxon>
        <taxon>Magnoliopsida</taxon>
        <taxon>Liliopsida</taxon>
        <taxon>Poales</taxon>
        <taxon>Poaceae</taxon>
        <taxon>PACMAD clade</taxon>
        <taxon>Panicoideae</taxon>
        <taxon>Andropogonodae</taxon>
        <taxon>Paspaleae</taxon>
        <taxon>Paspalinae</taxon>
        <taxon>Paspalum</taxon>
    </lineage>
</organism>
<comment type="caution">
    <text evidence="2">The sequence shown here is derived from an EMBL/GenBank/DDBJ whole genome shotgun (WGS) entry which is preliminary data.</text>
</comment>
<reference evidence="2 3" key="1">
    <citation type="submission" date="2022-10" db="EMBL/GenBank/DDBJ databases">
        <title>WGS assembly of Paspalum vaginatum 540-79.</title>
        <authorList>
            <person name="Sun G."/>
            <person name="Wase N."/>
            <person name="Shu S."/>
            <person name="Jenkins J."/>
            <person name="Zhou B."/>
            <person name="Torres-Rodriguez J."/>
            <person name="Chen C."/>
            <person name="Sandor L."/>
            <person name="Plott C."/>
            <person name="Yoshinga Y."/>
            <person name="Daum C."/>
            <person name="Qi P."/>
            <person name="Barry K."/>
            <person name="Lipzen A."/>
            <person name="Berry L."/>
            <person name="Pedersen C."/>
            <person name="Gottilla T."/>
            <person name="Foltz A."/>
            <person name="Yu H."/>
            <person name="O'Malley R."/>
            <person name="Zhang C."/>
            <person name="Devos K."/>
            <person name="Sigmon B."/>
            <person name="Yu B."/>
            <person name="Obata T."/>
            <person name="Schmutz J."/>
            <person name="Schnable J."/>
        </authorList>
    </citation>
    <scope>NUCLEOTIDE SEQUENCE [LARGE SCALE GENOMIC DNA]</scope>
    <source>
        <strain evidence="3">cv. 540-79</strain>
    </source>
</reference>
<evidence type="ECO:0008006" key="4">
    <source>
        <dbReference type="Google" id="ProtNLM"/>
    </source>
</evidence>
<dbReference type="GO" id="GO:0008270">
    <property type="term" value="F:zinc ion binding"/>
    <property type="evidence" value="ECO:0007669"/>
    <property type="project" value="InterPro"/>
</dbReference>
<gene>
    <name evidence="2" type="ORF">BS78_K284800</name>
</gene>
<dbReference type="AlphaFoldDB" id="A0A9W7X9P8"/>
<evidence type="ECO:0000313" key="2">
    <source>
        <dbReference type="EMBL" id="KAJ1255125.1"/>
    </source>
</evidence>
<protein>
    <recommendedName>
        <fullName evidence="4">CCHC-type domain-containing protein</fullName>
    </recommendedName>
</protein>
<dbReference type="InterPro" id="IPR036875">
    <property type="entry name" value="Znf_CCHC_sf"/>
</dbReference>
<evidence type="ECO:0000313" key="3">
    <source>
        <dbReference type="Proteomes" id="UP001164776"/>
    </source>
</evidence>
<feature type="region of interest" description="Disordered" evidence="1">
    <location>
        <begin position="1"/>
        <end position="35"/>
    </location>
</feature>
<dbReference type="Proteomes" id="UP001164776">
    <property type="component" value="Unassembled WGS sequence"/>
</dbReference>
<dbReference type="PANTHER" id="PTHR33170">
    <property type="entry name" value="DUF4283 DOMAIN-CONTAINING PROTEIN-RELATED"/>
    <property type="match status" value="1"/>
</dbReference>
<dbReference type="GO" id="GO:0003676">
    <property type="term" value="F:nucleic acid binding"/>
    <property type="evidence" value="ECO:0007669"/>
    <property type="project" value="InterPro"/>
</dbReference>
<dbReference type="EMBL" id="MU629803">
    <property type="protein sequence ID" value="KAJ1255125.1"/>
    <property type="molecule type" value="Genomic_DNA"/>
</dbReference>
<feature type="region of interest" description="Disordered" evidence="1">
    <location>
        <begin position="233"/>
        <end position="255"/>
    </location>
</feature>
<name>A0A9W7X9P8_9POAL</name>